<dbReference type="EMBL" id="CP001338">
    <property type="protein sequence ID" value="ACL15947.1"/>
    <property type="molecule type" value="Genomic_DNA"/>
</dbReference>
<dbReference type="KEGG" id="mpl:Mpal_0576"/>
<accession>B8GEY0</accession>
<evidence type="ECO:0000313" key="1">
    <source>
        <dbReference type="EMBL" id="ACL15947.1"/>
    </source>
</evidence>
<keyword evidence="2" id="KW-1185">Reference proteome</keyword>
<proteinExistence type="predicted"/>
<name>B8GEY0_METPE</name>
<dbReference type="AlphaFoldDB" id="B8GEY0"/>
<gene>
    <name evidence="1" type="ordered locus">Mpal_0576</name>
</gene>
<dbReference type="HOGENOM" id="CLU_3362572_0_0_2"/>
<organism evidence="1 2">
    <name type="scientific">Methanosphaerula palustris (strain ATCC BAA-1556 / DSM 19958 / E1-9c)</name>
    <dbReference type="NCBI Taxonomy" id="521011"/>
    <lineage>
        <taxon>Archaea</taxon>
        <taxon>Methanobacteriati</taxon>
        <taxon>Methanobacteriota</taxon>
        <taxon>Stenosarchaea group</taxon>
        <taxon>Methanomicrobia</taxon>
        <taxon>Methanomicrobiales</taxon>
        <taxon>Methanoregulaceae</taxon>
        <taxon>Methanosphaerula</taxon>
    </lineage>
</organism>
<reference evidence="1 2" key="1">
    <citation type="journal article" date="2015" name="Genome Announc.">
        <title>Complete Genome Sequence of Methanosphaerula palustris E1-9CT, a Hydrogenotrophic Methanogen Isolated from a Minerotrophic Fen Peatland.</title>
        <authorList>
            <person name="Cadillo-Quiroz H."/>
            <person name="Browne P."/>
            <person name="Kyrpides N."/>
            <person name="Woyke T."/>
            <person name="Goodwin L."/>
            <person name="Detter C."/>
            <person name="Yavitt J.B."/>
            <person name="Zinder S.H."/>
        </authorList>
    </citation>
    <scope>NUCLEOTIDE SEQUENCE [LARGE SCALE GENOMIC DNA]</scope>
    <source>
        <strain evidence="2">ATCC BAA-1556 / DSM 19958 / E1-9c</strain>
    </source>
</reference>
<evidence type="ECO:0000313" key="2">
    <source>
        <dbReference type="Proteomes" id="UP000002457"/>
    </source>
</evidence>
<protein>
    <submittedName>
        <fullName evidence="1">Uncharacterized protein</fullName>
    </submittedName>
</protein>
<dbReference type="Proteomes" id="UP000002457">
    <property type="component" value="Chromosome"/>
</dbReference>
<sequence>MSAKIMLTVSFVHSSPVKKNLMVFVISNDTITIDT</sequence>